<evidence type="ECO:0000313" key="3">
    <source>
        <dbReference type="Proteomes" id="UP000729913"/>
    </source>
</evidence>
<dbReference type="InterPro" id="IPR001254">
    <property type="entry name" value="Trypsin_dom"/>
</dbReference>
<feature type="non-terminal residue" evidence="2">
    <location>
        <position position="1"/>
    </location>
</feature>
<reference evidence="2" key="1">
    <citation type="submission" date="2020-03" db="EMBL/GenBank/DDBJ databases">
        <authorList>
            <person name="Chebbi M.A."/>
            <person name="Drezen J.M."/>
        </authorList>
    </citation>
    <scope>NUCLEOTIDE SEQUENCE</scope>
    <source>
        <tissue evidence="2">Whole body</tissue>
    </source>
</reference>
<sequence length="59" mass="6335">GDGGSPLVCPLGNDQERYTQAGIVAWGIGCGENNIPGVYANVATVRYWIDQQLLENNLN</sequence>
<proteinExistence type="predicted"/>
<gene>
    <name evidence="2" type="ORF">G9C98_004568</name>
</gene>
<keyword evidence="3" id="KW-1185">Reference proteome</keyword>
<dbReference type="OrthoDB" id="6261922at2759"/>
<reference evidence="2" key="2">
    <citation type="submission" date="2021-04" db="EMBL/GenBank/DDBJ databases">
        <title>Genome-wide patterns of bracovirus chromosomal integration into multiple host tissues during parasitism.</title>
        <authorList>
            <person name="Chebbi M.A.C."/>
        </authorList>
    </citation>
    <scope>NUCLEOTIDE SEQUENCE</scope>
    <source>
        <tissue evidence="2">Whole body</tissue>
    </source>
</reference>
<dbReference type="AlphaFoldDB" id="A0A8J5QKW8"/>
<comment type="caution">
    <text evidence="2">The sequence shown here is derived from an EMBL/GenBank/DDBJ whole genome shotgun (WGS) entry which is preliminary data.</text>
</comment>
<dbReference type="Proteomes" id="UP000729913">
    <property type="component" value="Unassembled WGS sequence"/>
</dbReference>
<dbReference type="PROSITE" id="PS50240">
    <property type="entry name" value="TRYPSIN_DOM"/>
    <property type="match status" value="1"/>
</dbReference>
<evidence type="ECO:0000313" key="2">
    <source>
        <dbReference type="EMBL" id="KAG8034115.1"/>
    </source>
</evidence>
<dbReference type="GO" id="GO:0004252">
    <property type="term" value="F:serine-type endopeptidase activity"/>
    <property type="evidence" value="ECO:0007669"/>
    <property type="project" value="InterPro"/>
</dbReference>
<organism evidence="2 3">
    <name type="scientific">Cotesia typhae</name>
    <dbReference type="NCBI Taxonomy" id="2053667"/>
    <lineage>
        <taxon>Eukaryota</taxon>
        <taxon>Metazoa</taxon>
        <taxon>Ecdysozoa</taxon>
        <taxon>Arthropoda</taxon>
        <taxon>Hexapoda</taxon>
        <taxon>Insecta</taxon>
        <taxon>Pterygota</taxon>
        <taxon>Neoptera</taxon>
        <taxon>Endopterygota</taxon>
        <taxon>Hymenoptera</taxon>
        <taxon>Apocrita</taxon>
        <taxon>Ichneumonoidea</taxon>
        <taxon>Braconidae</taxon>
        <taxon>Microgastrinae</taxon>
        <taxon>Cotesia</taxon>
    </lineage>
</organism>
<accession>A0A8J5QKW8</accession>
<dbReference type="PANTHER" id="PTHR24258:SF129">
    <property type="entry name" value="LP15124P-RELATED"/>
    <property type="match status" value="1"/>
</dbReference>
<dbReference type="PANTHER" id="PTHR24258">
    <property type="entry name" value="SERINE PROTEASE-RELATED"/>
    <property type="match status" value="1"/>
</dbReference>
<dbReference type="EMBL" id="JAAOIC020000071">
    <property type="protein sequence ID" value="KAG8034115.1"/>
    <property type="molecule type" value="Genomic_DNA"/>
</dbReference>
<dbReference type="GO" id="GO:0006508">
    <property type="term" value="P:proteolysis"/>
    <property type="evidence" value="ECO:0007669"/>
    <property type="project" value="InterPro"/>
</dbReference>
<name>A0A8J5QKW8_9HYME</name>
<dbReference type="Pfam" id="PF00089">
    <property type="entry name" value="Trypsin"/>
    <property type="match status" value="1"/>
</dbReference>
<evidence type="ECO:0000259" key="1">
    <source>
        <dbReference type="PROSITE" id="PS50240"/>
    </source>
</evidence>
<protein>
    <recommendedName>
        <fullName evidence="1">Peptidase S1 domain-containing protein</fullName>
    </recommendedName>
</protein>
<feature type="domain" description="Peptidase S1" evidence="1">
    <location>
        <begin position="1"/>
        <end position="54"/>
    </location>
</feature>